<comment type="caution">
    <text evidence="1">The sequence shown here is derived from an EMBL/GenBank/DDBJ whole genome shotgun (WGS) entry which is preliminary data.</text>
</comment>
<gene>
    <name evidence="1" type="ORF">ASZ90_004020</name>
</gene>
<accession>A0A0W8FZ53</accession>
<dbReference type="InterPro" id="IPR008928">
    <property type="entry name" value="6-hairpin_glycosidase_sf"/>
</dbReference>
<sequence length="570" mass="65739">MNNYNNEIKDYESQVLIESFKTSSFTTGNDKLDFTTLWAKAVISANKHYIDNEIVPMPCQAEYNFYFTHDVLVTDLAVVFYDLERVKNDLLFLAKHKSPDDVLPHAYYWKDSSYATEYSEKDSWNHLWFLILCGKYLRHSGDLQTLETLYPIINKSINITLNKKQPDDLMWAARPDGWDIGTSYGPRTFMTVMAIQAFKEYVYISTILQKNVDKLIYYEELAKKMNEQLIAKLWSDELNYLINYYEDGSQDKHYYIGSLLASHFRLLDLEKNRKLINSASQNLLDKNLGIYNVYPMDFHLLKDFLKFQGNEVGPPFHYANGGVWQHGNAWYALGLISNGQNDEAYSFINNIMTMEGVINSPNGQPAMYEYRISDKSIPEVYGKIDKPQFLWAAGWYIYSLYNLFGVKENMWNISIQPFLPAEIDSVNFSLNISGNLIPVTIMGEGYYASSILCDGKLLPSYIIPETNENISEIIIELGELKYPLITKAGAKISNLNYSESGHKLSFTTKSFIGNSVIINLFSPMEPGEVKNNQNKLDALETNYLKDGNYSIELKFTQEEENKIEIYFKQD</sequence>
<name>A0A0W8FZ53_9ZZZZ</name>
<dbReference type="EMBL" id="LNQE01000524">
    <property type="protein sequence ID" value="KUG26150.1"/>
    <property type="molecule type" value="Genomic_DNA"/>
</dbReference>
<proteinExistence type="predicted"/>
<evidence type="ECO:0008006" key="2">
    <source>
        <dbReference type="Google" id="ProtNLM"/>
    </source>
</evidence>
<organism evidence="1">
    <name type="scientific">hydrocarbon metagenome</name>
    <dbReference type="NCBI Taxonomy" id="938273"/>
    <lineage>
        <taxon>unclassified sequences</taxon>
        <taxon>metagenomes</taxon>
        <taxon>ecological metagenomes</taxon>
    </lineage>
</organism>
<dbReference type="InterPro" id="IPR052047">
    <property type="entry name" value="GH94_Enzymes"/>
</dbReference>
<dbReference type="PANTHER" id="PTHR37469">
    <property type="entry name" value="CELLOBIONIC ACID PHOSPHORYLASE-RELATED"/>
    <property type="match status" value="1"/>
</dbReference>
<dbReference type="InterPro" id="IPR012341">
    <property type="entry name" value="6hp_glycosidase-like_sf"/>
</dbReference>
<dbReference type="AlphaFoldDB" id="A0A0W8FZ53"/>
<dbReference type="GO" id="GO:0005975">
    <property type="term" value="P:carbohydrate metabolic process"/>
    <property type="evidence" value="ECO:0007669"/>
    <property type="project" value="InterPro"/>
</dbReference>
<dbReference type="PANTHER" id="PTHR37469:SF2">
    <property type="entry name" value="CELLOBIONIC ACID PHOSPHORYLASE"/>
    <property type="match status" value="1"/>
</dbReference>
<dbReference type="SUPFAM" id="SSF48208">
    <property type="entry name" value="Six-hairpin glycosidases"/>
    <property type="match status" value="1"/>
</dbReference>
<reference evidence="1" key="1">
    <citation type="journal article" date="2015" name="Proc. Natl. Acad. Sci. U.S.A.">
        <title>Networks of energetic and metabolic interactions define dynamics in microbial communities.</title>
        <authorList>
            <person name="Embree M."/>
            <person name="Liu J.K."/>
            <person name="Al-Bassam M.M."/>
            <person name="Zengler K."/>
        </authorList>
    </citation>
    <scope>NUCLEOTIDE SEQUENCE</scope>
</reference>
<evidence type="ECO:0000313" key="1">
    <source>
        <dbReference type="EMBL" id="KUG26150.1"/>
    </source>
</evidence>
<dbReference type="Gene3D" id="1.50.10.10">
    <property type="match status" value="1"/>
</dbReference>
<protein>
    <recommendedName>
        <fullName evidence="2">Glycosyl hydrolase 36 catalytic domain-containing protein</fullName>
    </recommendedName>
</protein>